<evidence type="ECO:0008006" key="4">
    <source>
        <dbReference type="Google" id="ProtNLM"/>
    </source>
</evidence>
<evidence type="ECO:0000313" key="3">
    <source>
        <dbReference type="Proteomes" id="UP000605670"/>
    </source>
</evidence>
<protein>
    <recommendedName>
        <fullName evidence="4">Transcriptional regulator, AbiEi antitoxin, Type IV TA system</fullName>
    </recommendedName>
</protein>
<organism evidence="2 3">
    <name type="scientific">Ornithinimicrobium tianjinense</name>
    <dbReference type="NCBI Taxonomy" id="1195761"/>
    <lineage>
        <taxon>Bacteria</taxon>
        <taxon>Bacillati</taxon>
        <taxon>Actinomycetota</taxon>
        <taxon>Actinomycetes</taxon>
        <taxon>Micrococcales</taxon>
        <taxon>Ornithinimicrobiaceae</taxon>
        <taxon>Ornithinimicrobium</taxon>
    </lineage>
</organism>
<comment type="caution">
    <text evidence="2">The sequence shown here is derived from an EMBL/GenBank/DDBJ whole genome shotgun (WGS) entry which is preliminary data.</text>
</comment>
<dbReference type="RefSeq" id="WP_188428515.1">
    <property type="nucleotide sequence ID" value="NZ_BAABKH010000005.1"/>
</dbReference>
<reference evidence="2" key="2">
    <citation type="submission" date="2020-09" db="EMBL/GenBank/DDBJ databases">
        <authorList>
            <person name="Sun Q."/>
            <person name="Zhou Y."/>
        </authorList>
    </citation>
    <scope>NUCLEOTIDE SEQUENCE</scope>
    <source>
        <strain evidence="2">CGMCC 1.12160</strain>
    </source>
</reference>
<feature type="region of interest" description="Disordered" evidence="1">
    <location>
        <begin position="1"/>
        <end position="25"/>
    </location>
</feature>
<proteinExistence type="predicted"/>
<gene>
    <name evidence="2" type="ORF">GCM10011366_10720</name>
</gene>
<dbReference type="Proteomes" id="UP000605670">
    <property type="component" value="Unassembled WGS sequence"/>
</dbReference>
<evidence type="ECO:0000313" key="2">
    <source>
        <dbReference type="EMBL" id="GGF44844.1"/>
    </source>
</evidence>
<sequence>MPPPHELQPQQHPSREDRTFPDLPGQRGLATVAQLLEHGWTTSALREARKTRLQEPLPRVLAPHRGPIDGSTRLTAAALWAGPTAVLTGATALASLGVPAKGLHQATFVIPAHGRARAHRSVQAVRSSRELTVARRVGVRAVAEGARAIADAAVYEQHSADDLEHWTISVLQRGLASPEGLERELYLRPRAKVAAVWRGLAGFVDGAWSRPEVVLREVIEADGGFPALVTNCGLWTSDGEFIGTPDGYLEEAGTAIQVHSRQFHQGVDDAGGERWGRTVEKDSDYVAAGVRVVGVTPWTLYGKPQRFLNRLRKVVQLGLAAPRPCVRVVPRDG</sequence>
<accession>A0A917F5A0</accession>
<name>A0A917F5A0_9MICO</name>
<evidence type="ECO:0000256" key="1">
    <source>
        <dbReference type="SAM" id="MobiDB-lite"/>
    </source>
</evidence>
<dbReference type="EMBL" id="BMEM01000001">
    <property type="protein sequence ID" value="GGF44844.1"/>
    <property type="molecule type" value="Genomic_DNA"/>
</dbReference>
<keyword evidence="3" id="KW-1185">Reference proteome</keyword>
<dbReference type="AlphaFoldDB" id="A0A917F5A0"/>
<reference evidence="2" key="1">
    <citation type="journal article" date="2014" name="Int. J. Syst. Evol. Microbiol.">
        <title>Complete genome sequence of Corynebacterium casei LMG S-19264T (=DSM 44701T), isolated from a smear-ripened cheese.</title>
        <authorList>
            <consortium name="US DOE Joint Genome Institute (JGI-PGF)"/>
            <person name="Walter F."/>
            <person name="Albersmeier A."/>
            <person name="Kalinowski J."/>
            <person name="Ruckert C."/>
        </authorList>
    </citation>
    <scope>NUCLEOTIDE SEQUENCE</scope>
    <source>
        <strain evidence="2">CGMCC 1.12160</strain>
    </source>
</reference>